<organism evidence="2">
    <name type="scientific">Anguilla anguilla</name>
    <name type="common">European freshwater eel</name>
    <name type="synonym">Muraena anguilla</name>
    <dbReference type="NCBI Taxonomy" id="7936"/>
    <lineage>
        <taxon>Eukaryota</taxon>
        <taxon>Metazoa</taxon>
        <taxon>Chordata</taxon>
        <taxon>Craniata</taxon>
        <taxon>Vertebrata</taxon>
        <taxon>Euteleostomi</taxon>
        <taxon>Actinopterygii</taxon>
        <taxon>Neopterygii</taxon>
        <taxon>Teleostei</taxon>
        <taxon>Anguilliformes</taxon>
        <taxon>Anguillidae</taxon>
        <taxon>Anguilla</taxon>
    </lineage>
</organism>
<proteinExistence type="predicted"/>
<feature type="transmembrane region" description="Helical" evidence="1">
    <location>
        <begin position="12"/>
        <end position="34"/>
    </location>
</feature>
<protein>
    <submittedName>
        <fullName evidence="2">Uncharacterized protein</fullName>
    </submittedName>
</protein>
<reference evidence="2" key="1">
    <citation type="submission" date="2014-11" db="EMBL/GenBank/DDBJ databases">
        <authorList>
            <person name="Amaro Gonzalez C."/>
        </authorList>
    </citation>
    <scope>NUCLEOTIDE SEQUENCE</scope>
</reference>
<evidence type="ECO:0000313" key="2">
    <source>
        <dbReference type="EMBL" id="JAH88394.1"/>
    </source>
</evidence>
<sequence>MRDERPRILFTPNLFSLDFFFSIPEIFTLSVFIFPSRFHFLSLFI</sequence>
<accession>A0A0E9WDD0</accession>
<keyword evidence="1" id="KW-0472">Membrane</keyword>
<dbReference type="AlphaFoldDB" id="A0A0E9WDD0"/>
<keyword evidence="1" id="KW-0812">Transmembrane</keyword>
<reference evidence="2" key="2">
    <citation type="journal article" date="2015" name="Fish Shellfish Immunol.">
        <title>Early steps in the European eel (Anguilla anguilla)-Vibrio vulnificus interaction in the gills: Role of the RtxA13 toxin.</title>
        <authorList>
            <person name="Callol A."/>
            <person name="Pajuelo D."/>
            <person name="Ebbesson L."/>
            <person name="Teles M."/>
            <person name="MacKenzie S."/>
            <person name="Amaro C."/>
        </authorList>
    </citation>
    <scope>NUCLEOTIDE SEQUENCE</scope>
</reference>
<name>A0A0E9WDD0_ANGAN</name>
<keyword evidence="1" id="KW-1133">Transmembrane helix</keyword>
<evidence type="ECO:0000256" key="1">
    <source>
        <dbReference type="SAM" id="Phobius"/>
    </source>
</evidence>
<dbReference type="EMBL" id="GBXM01020183">
    <property type="protein sequence ID" value="JAH88394.1"/>
    <property type="molecule type" value="Transcribed_RNA"/>
</dbReference>